<sequence>MHLQPAILGLSHGYNIQELDLMLGIQLRWSQLRKRHSTCAYMHESGKSYRNSLTANVPSDHILYTVAECLDLTASRITLGLFKCSPVEASHITTQVDRNPGTVSVSTYSQCLFKCLFMYSRRYCSPTARIKLRYPYCQSSGYTRLQEPSSRPALAVNLTFTYRHVRIQLYSGDTVIFFIGRETRYR</sequence>
<dbReference type="Proteomes" id="UP000008064">
    <property type="component" value="Unassembled WGS sequence"/>
</dbReference>
<dbReference type="EMBL" id="GL945433">
    <property type="protein sequence ID" value="EGO25148.1"/>
    <property type="molecule type" value="Genomic_DNA"/>
</dbReference>
<protein>
    <submittedName>
        <fullName evidence="1">Uncharacterized protein</fullName>
    </submittedName>
</protein>
<name>F8NU74_SERL9</name>
<dbReference type="HOGENOM" id="CLU_1455227_0_0_1"/>
<organism>
    <name type="scientific">Serpula lacrymans var. lacrymans (strain S7.9)</name>
    <name type="common">Dry rot fungus</name>
    <dbReference type="NCBI Taxonomy" id="578457"/>
    <lineage>
        <taxon>Eukaryota</taxon>
        <taxon>Fungi</taxon>
        <taxon>Dikarya</taxon>
        <taxon>Basidiomycota</taxon>
        <taxon>Agaricomycotina</taxon>
        <taxon>Agaricomycetes</taxon>
        <taxon>Agaricomycetidae</taxon>
        <taxon>Boletales</taxon>
        <taxon>Coniophorineae</taxon>
        <taxon>Serpulaceae</taxon>
        <taxon>Serpula</taxon>
    </lineage>
</organism>
<dbReference type="RefSeq" id="XP_007317270.1">
    <property type="nucleotide sequence ID" value="XM_007317208.1"/>
</dbReference>
<proteinExistence type="predicted"/>
<evidence type="ECO:0000313" key="1">
    <source>
        <dbReference type="EMBL" id="EGO25148.1"/>
    </source>
</evidence>
<gene>
    <name evidence="1" type="ORF">SERLADRAFT_464859</name>
</gene>
<accession>F8NU74</accession>
<reference evidence="1" key="1">
    <citation type="submission" date="2011-04" db="EMBL/GenBank/DDBJ databases">
        <title>Evolution of plant cell wall degrading machinery underlies the functional diversity of forest fungi.</title>
        <authorList>
            <consortium name="US DOE Joint Genome Institute (JGI-PGF)"/>
            <person name="Eastwood D.C."/>
            <person name="Floudas D."/>
            <person name="Binder M."/>
            <person name="Majcherczyk A."/>
            <person name="Schneider P."/>
            <person name="Aerts A."/>
            <person name="Asiegbu F.O."/>
            <person name="Baker S.E."/>
            <person name="Barry K."/>
            <person name="Bendiksby M."/>
            <person name="Blumentritt M."/>
            <person name="Coutinho P.M."/>
            <person name="Cullen D."/>
            <person name="Cullen D."/>
            <person name="Gathman A."/>
            <person name="Goodell B."/>
            <person name="Henrissat B."/>
            <person name="Ihrmark K."/>
            <person name="Kauserud H."/>
            <person name="Kohler A."/>
            <person name="LaButti K."/>
            <person name="Lapidus A."/>
            <person name="Lavin J.L."/>
            <person name="Lee Y.-H."/>
            <person name="Lindquist E."/>
            <person name="Lilly W."/>
            <person name="Lucas S."/>
            <person name="Morin E."/>
            <person name="Murat C."/>
            <person name="Oguiza J.A."/>
            <person name="Park J."/>
            <person name="Pisabarro A.G."/>
            <person name="Riley R."/>
            <person name="Rosling A."/>
            <person name="Salamov A."/>
            <person name="Schmidt O."/>
            <person name="Schmutz J."/>
            <person name="Skrede I."/>
            <person name="Stenlid J."/>
            <person name="Wiebenga A."/>
            <person name="Xie X."/>
            <person name="Kues U."/>
            <person name="Hibbett D.S."/>
            <person name="Hoffmeister D."/>
            <person name="Hogberg N."/>
            <person name="Martin F."/>
            <person name="Grigoriev I.V."/>
            <person name="Watkinson S.C."/>
        </authorList>
    </citation>
    <scope>NUCLEOTIDE SEQUENCE</scope>
    <source>
        <strain evidence="1">S7.9</strain>
    </source>
</reference>
<dbReference type="GeneID" id="18818811"/>
<dbReference type="KEGG" id="sla:SERLADRAFT_464859"/>
<dbReference type="AlphaFoldDB" id="F8NU74"/>